<evidence type="ECO:0000256" key="3">
    <source>
        <dbReference type="ARBA" id="ARBA00022691"/>
    </source>
</evidence>
<dbReference type="RefSeq" id="XP_012895358.1">
    <property type="nucleotide sequence ID" value="XM_013039904.1"/>
</dbReference>
<dbReference type="SMART" id="SM00729">
    <property type="entry name" value="Elp3"/>
    <property type="match status" value="1"/>
</dbReference>
<protein>
    <submittedName>
        <fullName evidence="9">Uncharacterized protein</fullName>
    </submittedName>
</protein>
<dbReference type="PROSITE" id="PS51449">
    <property type="entry name" value="MTTASE_N"/>
    <property type="match status" value="1"/>
</dbReference>
<organism evidence="9">
    <name type="scientific">Blastocystis hominis</name>
    <dbReference type="NCBI Taxonomy" id="12968"/>
    <lineage>
        <taxon>Eukaryota</taxon>
        <taxon>Sar</taxon>
        <taxon>Stramenopiles</taxon>
        <taxon>Bigyra</taxon>
        <taxon>Opalozoa</taxon>
        <taxon>Opalinata</taxon>
        <taxon>Blastocystidae</taxon>
        <taxon>Blastocystis</taxon>
    </lineage>
</organism>
<keyword evidence="10" id="KW-1185">Reference proteome</keyword>
<name>D8LZS1_BLAHO</name>
<dbReference type="InParanoid" id="D8LZS1"/>
<dbReference type="Pfam" id="PF04055">
    <property type="entry name" value="Radical_SAM"/>
    <property type="match status" value="1"/>
</dbReference>
<dbReference type="PANTHER" id="PTHR43020">
    <property type="entry name" value="CDK5 REGULATORY SUBUNIT-ASSOCIATED PROTEIN 1"/>
    <property type="match status" value="1"/>
</dbReference>
<feature type="domain" description="Radical SAM core" evidence="8">
    <location>
        <begin position="128"/>
        <end position="393"/>
    </location>
</feature>
<keyword evidence="4" id="KW-0479">Metal-binding</keyword>
<dbReference type="Gene3D" id="3.80.30.20">
    <property type="entry name" value="tm_1862 like domain"/>
    <property type="match status" value="1"/>
</dbReference>
<dbReference type="Proteomes" id="UP000008312">
    <property type="component" value="Unassembled WGS sequence"/>
</dbReference>
<dbReference type="PROSITE" id="PS01278">
    <property type="entry name" value="MTTASE_RADICAL"/>
    <property type="match status" value="1"/>
</dbReference>
<dbReference type="GO" id="GO:0035597">
    <property type="term" value="F:tRNA-2-methylthio-N(6)-dimethylallyladenosine(37) synthase activity"/>
    <property type="evidence" value="ECO:0007669"/>
    <property type="project" value="TreeGrafter"/>
</dbReference>
<keyword evidence="2" id="KW-0004">4Fe-4S</keyword>
<keyword evidence="3" id="KW-0949">S-adenosyl-L-methionine</keyword>
<feature type="domain" description="MTTase N-terminal" evidence="7">
    <location>
        <begin position="1"/>
        <end position="105"/>
    </location>
</feature>
<evidence type="ECO:0000256" key="5">
    <source>
        <dbReference type="ARBA" id="ARBA00023004"/>
    </source>
</evidence>
<dbReference type="NCBIfam" id="TIGR00089">
    <property type="entry name" value="MiaB/RimO family radical SAM methylthiotransferase"/>
    <property type="match status" value="1"/>
</dbReference>
<sequence length="500" mass="57187">MNRADSEIMETLLSECGMTESKNEEEADVIIMNTCSVREHAESRIWNRLKQFRNLDKKYKKRTILCISGCMATRLRTKLLESGVDVVVGPDSYVHLPPLIFDAFNGKQAFHTELNGNNDYDAISPSFLEPLPATQITIMRGCNNMCSYCVVPYTRGRERSVDVDVVLREVKRAEEHGYKEIMLLGQNVNSYCDRSHLAKGSEKYETTPGFRSPTSTKAKTGILFPELLRLVAEEVPETRIRFMSPHPKVEIGGRKIYLKDFPMSVLEVIAEHPNICRSLHLPLQSGSNSCLQRMNRPYTREAFIQLVDAIRSILPDCAISTDVIAGFCGETEAEHADTVELMREIGFDHAFMYLYSMRENTYAWRYFKDDIPLEVKKRRLVEIQDAFYSTLREKLPSQKGKVELVLVEGESKRSKPGEMQMKGRCDGNRMCVFDVKPVFETIQDYRANAEGKRTKEIRVGEYVACRIETPGTGTHVVQPLFKTSIREFDEWKKSFTSLVC</sequence>
<dbReference type="GO" id="GO:0051539">
    <property type="term" value="F:4 iron, 4 sulfur cluster binding"/>
    <property type="evidence" value="ECO:0007669"/>
    <property type="project" value="UniProtKB-KW"/>
</dbReference>
<dbReference type="SFLD" id="SFLDG01082">
    <property type="entry name" value="B12-binding_domain_containing"/>
    <property type="match status" value="1"/>
</dbReference>
<dbReference type="InterPro" id="IPR058240">
    <property type="entry name" value="rSAM_sf"/>
</dbReference>
<evidence type="ECO:0000259" key="7">
    <source>
        <dbReference type="PROSITE" id="PS51449"/>
    </source>
</evidence>
<evidence type="ECO:0000313" key="10">
    <source>
        <dbReference type="Proteomes" id="UP000008312"/>
    </source>
</evidence>
<dbReference type="Pfam" id="PF00919">
    <property type="entry name" value="UPF0004"/>
    <property type="match status" value="1"/>
</dbReference>
<dbReference type="InterPro" id="IPR007197">
    <property type="entry name" value="rSAM"/>
</dbReference>
<evidence type="ECO:0000256" key="2">
    <source>
        <dbReference type="ARBA" id="ARBA00022485"/>
    </source>
</evidence>
<proteinExistence type="predicted"/>
<dbReference type="FunFam" id="3.40.50.12160:FF:000003">
    <property type="entry name" value="CDK5 regulatory subunit-associated protein 1"/>
    <property type="match status" value="1"/>
</dbReference>
<dbReference type="GO" id="GO:0005829">
    <property type="term" value="C:cytosol"/>
    <property type="evidence" value="ECO:0007669"/>
    <property type="project" value="TreeGrafter"/>
</dbReference>
<keyword evidence="6" id="KW-0411">Iron-sulfur</keyword>
<dbReference type="PANTHER" id="PTHR43020:SF2">
    <property type="entry name" value="MITOCHONDRIAL TRNA METHYLTHIOTRANSFERASE CDK5RAP1"/>
    <property type="match status" value="1"/>
</dbReference>
<dbReference type="InterPro" id="IPR020612">
    <property type="entry name" value="Methylthiotransferase_CS"/>
</dbReference>
<evidence type="ECO:0000256" key="6">
    <source>
        <dbReference type="ARBA" id="ARBA00023014"/>
    </source>
</evidence>
<evidence type="ECO:0000256" key="4">
    <source>
        <dbReference type="ARBA" id="ARBA00022723"/>
    </source>
</evidence>
<dbReference type="InterPro" id="IPR013848">
    <property type="entry name" value="Methylthiotransferase_N"/>
</dbReference>
<evidence type="ECO:0000256" key="1">
    <source>
        <dbReference type="ARBA" id="ARBA00001966"/>
    </source>
</evidence>
<dbReference type="InterPro" id="IPR038135">
    <property type="entry name" value="Methylthiotransferase_N_sf"/>
</dbReference>
<dbReference type="GO" id="GO:0046872">
    <property type="term" value="F:metal ion binding"/>
    <property type="evidence" value="ECO:0007669"/>
    <property type="project" value="UniProtKB-KW"/>
</dbReference>
<dbReference type="GeneID" id="24918743"/>
<dbReference type="EMBL" id="FN668641">
    <property type="protein sequence ID" value="CBK21310.2"/>
    <property type="molecule type" value="Genomic_DNA"/>
</dbReference>
<dbReference type="SFLD" id="SFLDG01061">
    <property type="entry name" value="methylthiotransferase"/>
    <property type="match status" value="1"/>
</dbReference>
<dbReference type="OrthoDB" id="1730074at2759"/>
<dbReference type="SFLD" id="SFLDS00029">
    <property type="entry name" value="Radical_SAM"/>
    <property type="match status" value="1"/>
</dbReference>
<dbReference type="AlphaFoldDB" id="D8LZS1"/>
<dbReference type="InterPro" id="IPR005839">
    <property type="entry name" value="Methylthiotransferase"/>
</dbReference>
<dbReference type="InterPro" id="IPR006638">
    <property type="entry name" value="Elp3/MiaA/NifB-like_rSAM"/>
</dbReference>
<dbReference type="Gene3D" id="3.40.50.12160">
    <property type="entry name" value="Methylthiotransferase, N-terminal domain"/>
    <property type="match status" value="1"/>
</dbReference>
<keyword evidence="5" id="KW-0408">Iron</keyword>
<reference evidence="9" key="1">
    <citation type="submission" date="2010-02" db="EMBL/GenBank/DDBJ databases">
        <title>Sequencing and annotation of the Blastocystis hominis genome.</title>
        <authorList>
            <person name="Wincker P."/>
        </authorList>
    </citation>
    <scope>NUCLEOTIDE SEQUENCE</scope>
    <source>
        <strain evidence="9">Singapore isolate B</strain>
    </source>
</reference>
<dbReference type="SUPFAM" id="SSF102114">
    <property type="entry name" value="Radical SAM enzymes"/>
    <property type="match status" value="1"/>
</dbReference>
<dbReference type="PROSITE" id="PS51918">
    <property type="entry name" value="RADICAL_SAM"/>
    <property type="match status" value="1"/>
</dbReference>
<gene>
    <name evidence="9" type="ORF">GSBLH_T00001493001</name>
</gene>
<accession>D8LZS1</accession>
<comment type="cofactor">
    <cofactor evidence="1">
        <name>[4Fe-4S] cluster</name>
        <dbReference type="ChEBI" id="CHEBI:49883"/>
    </cofactor>
</comment>
<evidence type="ECO:0000259" key="8">
    <source>
        <dbReference type="PROSITE" id="PS51918"/>
    </source>
</evidence>
<dbReference type="InterPro" id="IPR023404">
    <property type="entry name" value="rSAM_horseshoe"/>
</dbReference>
<dbReference type="GO" id="GO:0005739">
    <property type="term" value="C:mitochondrion"/>
    <property type="evidence" value="ECO:0007669"/>
    <property type="project" value="TreeGrafter"/>
</dbReference>
<dbReference type="OMA" id="CEHFHIP"/>
<evidence type="ECO:0000313" key="9">
    <source>
        <dbReference type="EMBL" id="CBK21310.2"/>
    </source>
</evidence>